<evidence type="ECO:0000256" key="1">
    <source>
        <dbReference type="SAM" id="MobiDB-lite"/>
    </source>
</evidence>
<dbReference type="InterPro" id="IPR021806">
    <property type="entry name" value="DUF3379"/>
</dbReference>
<evidence type="ECO:0000313" key="4">
    <source>
        <dbReference type="Proteomes" id="UP001595621"/>
    </source>
</evidence>
<keyword evidence="2" id="KW-1133">Transmembrane helix</keyword>
<reference evidence="4" key="1">
    <citation type="journal article" date="2019" name="Int. J. Syst. Evol. Microbiol.">
        <title>The Global Catalogue of Microorganisms (GCM) 10K type strain sequencing project: providing services to taxonomists for standard genome sequencing and annotation.</title>
        <authorList>
            <consortium name="The Broad Institute Genomics Platform"/>
            <consortium name="The Broad Institute Genome Sequencing Center for Infectious Disease"/>
            <person name="Wu L."/>
            <person name="Ma J."/>
        </authorList>
    </citation>
    <scope>NUCLEOTIDE SEQUENCE [LARGE SCALE GENOMIC DNA]</scope>
    <source>
        <strain evidence="4">KCTC 52277</strain>
    </source>
</reference>
<accession>A0ABV7GET2</accession>
<feature type="transmembrane region" description="Helical" evidence="2">
    <location>
        <begin position="76"/>
        <end position="98"/>
    </location>
</feature>
<evidence type="ECO:0000313" key="3">
    <source>
        <dbReference type="EMBL" id="MFC3138292.1"/>
    </source>
</evidence>
<sequence length="234" mass="26331">MDELEFRRRAYADPQSRDDDFIQASEETPERQQFLKDLNKLDAKLEQAMSLDVPDGLADKLLLNQQLSNHRQQKKAVSFMMAMAASVAMILGVGYATWRMAPIELSEHAIAHVLHEPKALSAHGDISFNQINAQLASLKGFNDKGFSSQPGQIFYSTYCDFQGVRSLHLVMQGENGKVTLFIVPTEERMALESQFADNHFKGLGFSKGDAFLLLVGENQQDLQFARQELDQSFI</sequence>
<organism evidence="3 4">
    <name type="scientific">Shewanella submarina</name>
    <dbReference type="NCBI Taxonomy" id="2016376"/>
    <lineage>
        <taxon>Bacteria</taxon>
        <taxon>Pseudomonadati</taxon>
        <taxon>Pseudomonadota</taxon>
        <taxon>Gammaproteobacteria</taxon>
        <taxon>Alteromonadales</taxon>
        <taxon>Shewanellaceae</taxon>
        <taxon>Shewanella</taxon>
    </lineage>
</organism>
<feature type="region of interest" description="Disordered" evidence="1">
    <location>
        <begin position="1"/>
        <end position="20"/>
    </location>
</feature>
<dbReference type="Proteomes" id="UP001595621">
    <property type="component" value="Unassembled WGS sequence"/>
</dbReference>
<keyword evidence="4" id="KW-1185">Reference proteome</keyword>
<dbReference type="RefSeq" id="WP_248937807.1">
    <property type="nucleotide sequence ID" value="NZ_JAKILF010000015.1"/>
</dbReference>
<dbReference type="Pfam" id="PF11859">
    <property type="entry name" value="DUF3379"/>
    <property type="match status" value="1"/>
</dbReference>
<protein>
    <submittedName>
        <fullName evidence="3">DUF3379 family protein</fullName>
    </submittedName>
</protein>
<name>A0ABV7GET2_9GAMM</name>
<comment type="caution">
    <text evidence="3">The sequence shown here is derived from an EMBL/GenBank/DDBJ whole genome shotgun (WGS) entry which is preliminary data.</text>
</comment>
<dbReference type="EMBL" id="JBHRTD010000011">
    <property type="protein sequence ID" value="MFC3138292.1"/>
    <property type="molecule type" value="Genomic_DNA"/>
</dbReference>
<proteinExistence type="predicted"/>
<evidence type="ECO:0000256" key="2">
    <source>
        <dbReference type="SAM" id="Phobius"/>
    </source>
</evidence>
<keyword evidence="2" id="KW-0812">Transmembrane</keyword>
<gene>
    <name evidence="3" type="ORF">ACFOE0_08840</name>
</gene>
<keyword evidence="2" id="KW-0472">Membrane</keyword>